<dbReference type="EC" id="6.3.1.20" evidence="3"/>
<dbReference type="GO" id="GO:0009249">
    <property type="term" value="P:protein lipoylation"/>
    <property type="evidence" value="ECO:0007669"/>
    <property type="project" value="InterPro"/>
</dbReference>
<dbReference type="SUPFAM" id="SSF55681">
    <property type="entry name" value="Class II aaRS and biotin synthetases"/>
    <property type="match status" value="1"/>
</dbReference>
<evidence type="ECO:0000256" key="5">
    <source>
        <dbReference type="ARBA" id="ARBA00022741"/>
    </source>
</evidence>
<dbReference type="InterPro" id="IPR004562">
    <property type="entry name" value="LipoylTrfase_LipoateP_Ligase"/>
</dbReference>
<evidence type="ECO:0000256" key="6">
    <source>
        <dbReference type="ARBA" id="ARBA00022840"/>
    </source>
</evidence>
<dbReference type="EMBL" id="CP014924">
    <property type="protein sequence ID" value="ANZ66146.1"/>
    <property type="molecule type" value="Genomic_DNA"/>
</dbReference>
<evidence type="ECO:0000256" key="2">
    <source>
        <dbReference type="ARBA" id="ARBA00005124"/>
    </source>
</evidence>
<comment type="pathway">
    <text evidence="1">Protein modification; protein lipoylation via exogenous pathway; protein N(6)-(lipoyl)lysine from lipoate: step 2/2.</text>
</comment>
<dbReference type="SUPFAM" id="SSF82649">
    <property type="entry name" value="SufE/NifU"/>
    <property type="match status" value="1"/>
</dbReference>
<dbReference type="PANTHER" id="PTHR12561">
    <property type="entry name" value="LIPOATE-PROTEIN LIGASE"/>
    <property type="match status" value="1"/>
</dbReference>
<dbReference type="PANTHER" id="PTHR12561:SF3">
    <property type="entry name" value="LIPOYLTRANSFERASE 1, MITOCHONDRIAL"/>
    <property type="match status" value="1"/>
</dbReference>
<keyword evidence="6" id="KW-0067">ATP-binding</keyword>
<dbReference type="InterPro" id="IPR019491">
    <property type="entry name" value="Lipoate_protein_ligase_C"/>
</dbReference>
<dbReference type="GO" id="GO:0017118">
    <property type="term" value="F:lipoyltransferase activity"/>
    <property type="evidence" value="ECO:0007669"/>
    <property type="project" value="TreeGrafter"/>
</dbReference>
<dbReference type="InterPro" id="IPR004143">
    <property type="entry name" value="BPL_LPL_catalytic"/>
</dbReference>
<protein>
    <recommendedName>
        <fullName evidence="3">lipoate--protein ligase</fullName>
        <ecNumber evidence="3">6.3.1.20</ecNumber>
    </recommendedName>
</protein>
<dbReference type="Proteomes" id="UP000093267">
    <property type="component" value="Chromosome"/>
</dbReference>
<evidence type="ECO:0000259" key="8">
    <source>
        <dbReference type="PROSITE" id="PS51733"/>
    </source>
</evidence>
<dbReference type="Pfam" id="PF21948">
    <property type="entry name" value="LplA-B_cat"/>
    <property type="match status" value="1"/>
</dbReference>
<accession>A0A1B2IVP9</accession>
<dbReference type="GO" id="GO:0016979">
    <property type="term" value="F:lipoate-protein ligase activity"/>
    <property type="evidence" value="ECO:0007669"/>
    <property type="project" value="UniProtKB-EC"/>
</dbReference>
<name>A0A1B2IVP9_9LACO</name>
<dbReference type="GO" id="GO:0005524">
    <property type="term" value="F:ATP binding"/>
    <property type="evidence" value="ECO:0007669"/>
    <property type="project" value="UniProtKB-KW"/>
</dbReference>
<dbReference type="KEGG" id="lpd:AYR62_00340"/>
<evidence type="ECO:0000256" key="7">
    <source>
        <dbReference type="ARBA" id="ARBA00048037"/>
    </source>
</evidence>
<evidence type="ECO:0000313" key="10">
    <source>
        <dbReference type="Proteomes" id="UP000093267"/>
    </source>
</evidence>
<keyword evidence="10" id="KW-1185">Reference proteome</keyword>
<sequence length="334" mass="37019">MITLPVTSRDVYHNFALEYYLMTAHAFNEPVFMLWTTTPTVMLGKYQDAFSELDLNAVDAHGLTVVRRYSGGGTIYTDEGGCQFTLIMPDQTNDLDFSQGLTLIQQALVAVGIHATTDSRNDLVVDGLKVSGSAQYDEPGYKLHHGSLLFDSDMATMASVLKVDPVKQKAKHIHSVHQRTINLKAQKPDWTPEQFRQGIIDAVSSANNCRTVTLTAADEARISEIAAERFADPAVIYGDRQTFQMTRKRYVKGGGLVQIDYSLNDGRLSAVRLSGDFFSNLDTSQFSKALLGKPFDREIMKTVIARKLSVTPILGITAEQLVEVLFDDKKAVEK</sequence>
<dbReference type="PROSITE" id="PS51733">
    <property type="entry name" value="BPL_LPL_CATALYTIC"/>
    <property type="match status" value="1"/>
</dbReference>
<dbReference type="Pfam" id="PF10437">
    <property type="entry name" value="Lip_prot_lig_C"/>
    <property type="match status" value="1"/>
</dbReference>
<proteinExistence type="predicted"/>
<dbReference type="Gene3D" id="3.30.390.50">
    <property type="entry name" value="CO dehydrogenase flavoprotein, C-terminal domain"/>
    <property type="match status" value="1"/>
</dbReference>
<dbReference type="AlphaFoldDB" id="A0A1B2IVP9"/>
<dbReference type="STRING" id="240427.AYR62_00340"/>
<comment type="catalytic activity">
    <reaction evidence="7">
        <text>L-lysyl-[lipoyl-carrier protein] + (R)-lipoate + ATP = N(6)-[(R)-lipoyl]-L-lysyl-[lipoyl-carrier protein] + AMP + diphosphate + H(+)</text>
        <dbReference type="Rhea" id="RHEA:49288"/>
        <dbReference type="Rhea" id="RHEA-COMP:10500"/>
        <dbReference type="Rhea" id="RHEA-COMP:10502"/>
        <dbReference type="ChEBI" id="CHEBI:15378"/>
        <dbReference type="ChEBI" id="CHEBI:29969"/>
        <dbReference type="ChEBI" id="CHEBI:30616"/>
        <dbReference type="ChEBI" id="CHEBI:33019"/>
        <dbReference type="ChEBI" id="CHEBI:83088"/>
        <dbReference type="ChEBI" id="CHEBI:83099"/>
        <dbReference type="ChEBI" id="CHEBI:456215"/>
        <dbReference type="EC" id="6.3.1.20"/>
    </reaction>
</comment>
<dbReference type="GO" id="GO:0005737">
    <property type="term" value="C:cytoplasm"/>
    <property type="evidence" value="ECO:0007669"/>
    <property type="project" value="TreeGrafter"/>
</dbReference>
<reference evidence="9 10" key="1">
    <citation type="submission" date="2016-03" db="EMBL/GenBank/DDBJ databases">
        <title>Pediococcus and Lactobacillus from brewery environment - whole genome sequencing and assembly.</title>
        <authorList>
            <person name="Behr J."/>
            <person name="Geissler A.J."/>
            <person name="Vogel R.F."/>
        </authorList>
    </citation>
    <scope>NUCLEOTIDE SEQUENCE [LARGE SCALE GENOMIC DNA]</scope>
    <source>
        <strain evidence="9 10">TMW 1.1995</strain>
    </source>
</reference>
<feature type="domain" description="BPL/LPL catalytic" evidence="8">
    <location>
        <begin position="26"/>
        <end position="211"/>
    </location>
</feature>
<evidence type="ECO:0000313" key="9">
    <source>
        <dbReference type="EMBL" id="ANZ66146.1"/>
    </source>
</evidence>
<gene>
    <name evidence="9" type="ORF">AYR63_02615</name>
</gene>
<dbReference type="Gene3D" id="3.30.930.10">
    <property type="entry name" value="Bira Bifunctional Protein, Domain 2"/>
    <property type="match status" value="1"/>
</dbReference>
<dbReference type="RefSeq" id="WP_065901498.1">
    <property type="nucleotide sequence ID" value="NZ_CP014915.1"/>
</dbReference>
<dbReference type="CDD" id="cd16443">
    <property type="entry name" value="LplA"/>
    <property type="match status" value="1"/>
</dbReference>
<dbReference type="OrthoDB" id="9788148at2"/>
<dbReference type="InterPro" id="IPR045864">
    <property type="entry name" value="aa-tRNA-synth_II/BPL/LPL"/>
</dbReference>
<keyword evidence="5" id="KW-0547">Nucleotide-binding</keyword>
<comment type="pathway">
    <text evidence="2">Protein modification; protein lipoylation via exogenous pathway; protein N(6)-(lipoyl)lysine from lipoate: step 1/2.</text>
</comment>
<evidence type="ECO:0000256" key="1">
    <source>
        <dbReference type="ARBA" id="ARBA00005085"/>
    </source>
</evidence>
<keyword evidence="4 9" id="KW-0436">Ligase</keyword>
<dbReference type="UniPathway" id="UPA00537">
    <property type="reaction ID" value="UER00594"/>
</dbReference>
<organism evidence="9 10">
    <name type="scientific">Secundilactobacillus paracollinoides</name>
    <dbReference type="NCBI Taxonomy" id="240427"/>
    <lineage>
        <taxon>Bacteria</taxon>
        <taxon>Bacillati</taxon>
        <taxon>Bacillota</taxon>
        <taxon>Bacilli</taxon>
        <taxon>Lactobacillales</taxon>
        <taxon>Lactobacillaceae</taxon>
        <taxon>Secundilactobacillus</taxon>
    </lineage>
</organism>
<evidence type="ECO:0000256" key="4">
    <source>
        <dbReference type="ARBA" id="ARBA00022598"/>
    </source>
</evidence>
<evidence type="ECO:0000256" key="3">
    <source>
        <dbReference type="ARBA" id="ARBA00012367"/>
    </source>
</evidence>